<dbReference type="FunFam" id="3.30.70.270:FF:000001">
    <property type="entry name" value="Diguanylate cyclase domain protein"/>
    <property type="match status" value="1"/>
</dbReference>
<dbReference type="OrthoDB" id="9812260at2"/>
<keyword evidence="6" id="KW-1185">Reference proteome</keyword>
<sequence length="333" mass="37835">MLIKDNFDEALKFSESTNEFLSHYQIPPSPVNYSVIYLHSSKRNEKLSAELERHVQTFQEVDLTFIEGLFEKYISNSHAIDKQILDPIEKSLTSTLAKINLQVDSDKTVASNLKKAEKALSKHEYHKSMQNIVAFLMDNITNSQQQHTDLSLELTRACGEVSFLKAKLEAARHEAIVDSLTGLYNRRGCDIKLKELDIEQVHSSLAIDIDHFKNVNDQFGHFIGDKVIQRIAKIIKTTISDKDIAVRFGGEEFVVVMVNKTLTQAHEVAEKIRLAISQLKLMQRDSKAYLPRISVSIGIAQRQEELNWTAIFEQADTALYQAKNSGRNRSVCL</sequence>
<dbReference type="InterPro" id="IPR043128">
    <property type="entry name" value="Rev_trsase/Diguanyl_cyclase"/>
</dbReference>
<dbReference type="NCBIfam" id="TIGR00254">
    <property type="entry name" value="GGDEF"/>
    <property type="match status" value="1"/>
</dbReference>
<dbReference type="InterPro" id="IPR000160">
    <property type="entry name" value="GGDEF_dom"/>
</dbReference>
<dbReference type="EC" id="2.7.7.65" evidence="2"/>
<dbReference type="PANTHER" id="PTHR45138:SF9">
    <property type="entry name" value="DIGUANYLATE CYCLASE DGCM-RELATED"/>
    <property type="match status" value="1"/>
</dbReference>
<reference evidence="5 6" key="1">
    <citation type="submission" date="2017-08" db="EMBL/GenBank/DDBJ databases">
        <title>Complete genome of Colwellia sp. NB097-1, a psychrophile bacterium ioslated from Bering Sea.</title>
        <authorList>
            <person name="Chen X."/>
        </authorList>
    </citation>
    <scope>NUCLEOTIDE SEQUENCE [LARGE SCALE GENOMIC DNA]</scope>
    <source>
        <strain evidence="5 6">NB097-1</strain>
    </source>
</reference>
<feature type="domain" description="GGDEF" evidence="4">
    <location>
        <begin position="200"/>
        <end position="333"/>
    </location>
</feature>
<evidence type="ECO:0000256" key="3">
    <source>
        <dbReference type="ARBA" id="ARBA00034247"/>
    </source>
</evidence>
<dbReference type="Proteomes" id="UP000202259">
    <property type="component" value="Chromosome"/>
</dbReference>
<dbReference type="GO" id="GO:0043709">
    <property type="term" value="P:cell adhesion involved in single-species biofilm formation"/>
    <property type="evidence" value="ECO:0007669"/>
    <property type="project" value="TreeGrafter"/>
</dbReference>
<organism evidence="5 6">
    <name type="scientific">Cognaticolwellia beringensis</name>
    <dbReference type="NCBI Taxonomy" id="1967665"/>
    <lineage>
        <taxon>Bacteria</taxon>
        <taxon>Pseudomonadati</taxon>
        <taxon>Pseudomonadota</taxon>
        <taxon>Gammaproteobacteria</taxon>
        <taxon>Alteromonadales</taxon>
        <taxon>Colwelliaceae</taxon>
        <taxon>Cognaticolwellia</taxon>
    </lineage>
</organism>
<dbReference type="EMBL" id="CP020465">
    <property type="protein sequence ID" value="ASP47381.1"/>
    <property type="molecule type" value="Genomic_DNA"/>
</dbReference>
<dbReference type="InterPro" id="IPR029787">
    <property type="entry name" value="Nucleotide_cyclase"/>
</dbReference>
<dbReference type="Gene3D" id="3.30.70.270">
    <property type="match status" value="1"/>
</dbReference>
<name>A0A222G6E6_9GAMM</name>
<comment type="cofactor">
    <cofactor evidence="1">
        <name>Mg(2+)</name>
        <dbReference type="ChEBI" id="CHEBI:18420"/>
    </cofactor>
</comment>
<dbReference type="GO" id="GO:1902201">
    <property type="term" value="P:negative regulation of bacterial-type flagellum-dependent cell motility"/>
    <property type="evidence" value="ECO:0007669"/>
    <property type="project" value="TreeGrafter"/>
</dbReference>
<dbReference type="CDD" id="cd01949">
    <property type="entry name" value="GGDEF"/>
    <property type="match status" value="1"/>
</dbReference>
<dbReference type="KEGG" id="cber:B5D82_06170"/>
<dbReference type="PANTHER" id="PTHR45138">
    <property type="entry name" value="REGULATORY COMPONENTS OF SENSORY TRANSDUCTION SYSTEM"/>
    <property type="match status" value="1"/>
</dbReference>
<comment type="catalytic activity">
    <reaction evidence="3">
        <text>2 GTP = 3',3'-c-di-GMP + 2 diphosphate</text>
        <dbReference type="Rhea" id="RHEA:24898"/>
        <dbReference type="ChEBI" id="CHEBI:33019"/>
        <dbReference type="ChEBI" id="CHEBI:37565"/>
        <dbReference type="ChEBI" id="CHEBI:58805"/>
        <dbReference type="EC" id="2.7.7.65"/>
    </reaction>
</comment>
<proteinExistence type="predicted"/>
<dbReference type="GO" id="GO:0052621">
    <property type="term" value="F:diguanylate cyclase activity"/>
    <property type="evidence" value="ECO:0007669"/>
    <property type="project" value="UniProtKB-EC"/>
</dbReference>
<dbReference type="RefSeq" id="WP_081150004.1">
    <property type="nucleotide sequence ID" value="NZ_CP020465.1"/>
</dbReference>
<evidence type="ECO:0000313" key="5">
    <source>
        <dbReference type="EMBL" id="ASP47381.1"/>
    </source>
</evidence>
<accession>A0A222G6E6</accession>
<dbReference type="GO" id="GO:0005886">
    <property type="term" value="C:plasma membrane"/>
    <property type="evidence" value="ECO:0007669"/>
    <property type="project" value="TreeGrafter"/>
</dbReference>
<dbReference type="Pfam" id="PF00990">
    <property type="entry name" value="GGDEF"/>
    <property type="match status" value="1"/>
</dbReference>
<dbReference type="PROSITE" id="PS50887">
    <property type="entry name" value="GGDEF"/>
    <property type="match status" value="1"/>
</dbReference>
<dbReference type="AlphaFoldDB" id="A0A222G6E6"/>
<dbReference type="InterPro" id="IPR050469">
    <property type="entry name" value="Diguanylate_Cyclase"/>
</dbReference>
<dbReference type="SUPFAM" id="SSF55073">
    <property type="entry name" value="Nucleotide cyclase"/>
    <property type="match status" value="1"/>
</dbReference>
<gene>
    <name evidence="5" type="ORF">B5D82_06170</name>
</gene>
<evidence type="ECO:0000313" key="6">
    <source>
        <dbReference type="Proteomes" id="UP000202259"/>
    </source>
</evidence>
<evidence type="ECO:0000256" key="2">
    <source>
        <dbReference type="ARBA" id="ARBA00012528"/>
    </source>
</evidence>
<evidence type="ECO:0000256" key="1">
    <source>
        <dbReference type="ARBA" id="ARBA00001946"/>
    </source>
</evidence>
<evidence type="ECO:0000259" key="4">
    <source>
        <dbReference type="PROSITE" id="PS50887"/>
    </source>
</evidence>
<dbReference type="SMART" id="SM00267">
    <property type="entry name" value="GGDEF"/>
    <property type="match status" value="1"/>
</dbReference>
<protein>
    <recommendedName>
        <fullName evidence="2">diguanylate cyclase</fullName>
        <ecNumber evidence="2">2.7.7.65</ecNumber>
    </recommendedName>
</protein>